<evidence type="ECO:0000256" key="4">
    <source>
        <dbReference type="ARBA" id="ARBA00023163"/>
    </source>
</evidence>
<dbReference type="InterPro" id="IPR013325">
    <property type="entry name" value="RNA_pol_sigma_r2"/>
</dbReference>
<sequence>MKISTIIDSSKVLTKEQEKTLFKEYYETPSTRRKREIKDAIVLAQSRHIISIAQIYRDKGDIEDLFQEGMIAVLEAFPNYDYTQNASFMTYTKQAIIRQMAKYLRRTKVMKISEPAVNKLRKINKAKQLLERLKKPITTTEIAKLTNIQETTIISILNAISTVELNVTSLDEGEELIDTIVDRDAEEQLENALNNAAFGHIDMSILSPTEFATLNGLYVEDKTHAEIATELKLTEKQIRMTEVRAMRLIERQ</sequence>
<keyword evidence="2" id="KW-0731">Sigma factor</keyword>
<dbReference type="InterPro" id="IPR007627">
    <property type="entry name" value="RNA_pol_sigma70_r2"/>
</dbReference>
<keyword evidence="1" id="KW-0805">Transcription regulation</keyword>
<dbReference type="EMBL" id="QXZZ01000026">
    <property type="protein sequence ID" value="RJY50485.1"/>
    <property type="molecule type" value="Genomic_DNA"/>
</dbReference>
<evidence type="ECO:0000256" key="3">
    <source>
        <dbReference type="ARBA" id="ARBA00023125"/>
    </source>
</evidence>
<dbReference type="Gene3D" id="1.20.140.160">
    <property type="match status" value="1"/>
</dbReference>
<evidence type="ECO:0000256" key="1">
    <source>
        <dbReference type="ARBA" id="ARBA00023015"/>
    </source>
</evidence>
<dbReference type="Gene3D" id="1.20.120.1810">
    <property type="match status" value="1"/>
</dbReference>
<dbReference type="SUPFAM" id="SSF88659">
    <property type="entry name" value="Sigma3 and sigma4 domains of RNA polymerase sigma factors"/>
    <property type="match status" value="1"/>
</dbReference>
<gene>
    <name evidence="6" type="ORF">D2965_05225</name>
</gene>
<evidence type="ECO:0000259" key="5">
    <source>
        <dbReference type="Pfam" id="PF04542"/>
    </source>
</evidence>
<dbReference type="InterPro" id="IPR014284">
    <property type="entry name" value="RNA_pol_sigma-70_dom"/>
</dbReference>
<proteinExistence type="predicted"/>
<dbReference type="Proteomes" id="UP000277803">
    <property type="component" value="Unassembled WGS sequence"/>
</dbReference>
<dbReference type="InterPro" id="IPR013324">
    <property type="entry name" value="RNA_pol_sigma_r3/r4-like"/>
</dbReference>
<dbReference type="Pfam" id="PF04542">
    <property type="entry name" value="Sigma70_r2"/>
    <property type="match status" value="1"/>
</dbReference>
<organism evidence="6 7">
    <name type="scientific">Veillonella atypica</name>
    <dbReference type="NCBI Taxonomy" id="39777"/>
    <lineage>
        <taxon>Bacteria</taxon>
        <taxon>Bacillati</taxon>
        <taxon>Bacillota</taxon>
        <taxon>Negativicutes</taxon>
        <taxon>Veillonellales</taxon>
        <taxon>Veillonellaceae</taxon>
        <taxon>Veillonella</taxon>
    </lineage>
</organism>
<dbReference type="GO" id="GO:0006352">
    <property type="term" value="P:DNA-templated transcription initiation"/>
    <property type="evidence" value="ECO:0007669"/>
    <property type="project" value="InterPro"/>
</dbReference>
<keyword evidence="3" id="KW-0238">DNA-binding</keyword>
<accession>A0A3A6W746</accession>
<dbReference type="PANTHER" id="PTHR30385">
    <property type="entry name" value="SIGMA FACTOR F FLAGELLAR"/>
    <property type="match status" value="1"/>
</dbReference>
<dbReference type="RefSeq" id="WP_119982517.1">
    <property type="nucleotide sequence ID" value="NZ_QXZZ01000026.1"/>
</dbReference>
<keyword evidence="4" id="KW-0804">Transcription</keyword>
<name>A0A3A6W746_9FIRM</name>
<dbReference type="AlphaFoldDB" id="A0A3A6W746"/>
<dbReference type="GO" id="GO:0003677">
    <property type="term" value="F:DNA binding"/>
    <property type="evidence" value="ECO:0007669"/>
    <property type="project" value="UniProtKB-KW"/>
</dbReference>
<dbReference type="GO" id="GO:0016987">
    <property type="term" value="F:sigma factor activity"/>
    <property type="evidence" value="ECO:0007669"/>
    <property type="project" value="UniProtKB-KW"/>
</dbReference>
<evidence type="ECO:0000256" key="2">
    <source>
        <dbReference type="ARBA" id="ARBA00023082"/>
    </source>
</evidence>
<dbReference type="NCBIfam" id="TIGR02937">
    <property type="entry name" value="sigma70-ECF"/>
    <property type="match status" value="1"/>
</dbReference>
<reference evidence="6 7" key="1">
    <citation type="submission" date="2018-09" db="EMBL/GenBank/DDBJ databases">
        <title>Genome sequence of Veillonella atypica isolated from periodontal Korean patients.</title>
        <authorList>
            <person name="Lee J.-H."/>
            <person name="Moon J.-H."/>
            <person name="Shin S.-Y."/>
        </authorList>
    </citation>
    <scope>NUCLEOTIDE SEQUENCE [LARGE SCALE GENOMIC DNA]</scope>
    <source>
        <strain evidence="6 7">KHUD_V1</strain>
    </source>
</reference>
<comment type="caution">
    <text evidence="6">The sequence shown here is derived from an EMBL/GenBank/DDBJ whole genome shotgun (WGS) entry which is preliminary data.</text>
</comment>
<evidence type="ECO:0000313" key="7">
    <source>
        <dbReference type="Proteomes" id="UP000277803"/>
    </source>
</evidence>
<evidence type="ECO:0000313" key="6">
    <source>
        <dbReference type="EMBL" id="RJY50485.1"/>
    </source>
</evidence>
<feature type="domain" description="RNA polymerase sigma-70 region 2" evidence="5">
    <location>
        <begin position="47"/>
        <end position="108"/>
    </location>
</feature>
<protein>
    <submittedName>
        <fullName evidence="6">Sigma-70 family RNA polymerase sigma factor</fullName>
    </submittedName>
</protein>
<dbReference type="SUPFAM" id="SSF88946">
    <property type="entry name" value="Sigma2 domain of RNA polymerase sigma factors"/>
    <property type="match status" value="1"/>
</dbReference>